<dbReference type="EMBL" id="VUKA01000009">
    <property type="protein sequence ID" value="KAA2212319.1"/>
    <property type="molecule type" value="Genomic_DNA"/>
</dbReference>
<dbReference type="Pfam" id="PF09361">
    <property type="entry name" value="Phasin_2"/>
    <property type="match status" value="1"/>
</dbReference>
<accession>A0A5B2TDR6</accession>
<evidence type="ECO:0000313" key="3">
    <source>
        <dbReference type="EMBL" id="KAA2212319.1"/>
    </source>
</evidence>
<name>A0A5B2TDR6_9PROT</name>
<evidence type="ECO:0000259" key="2">
    <source>
        <dbReference type="Pfam" id="PF09361"/>
    </source>
</evidence>
<dbReference type="AlphaFoldDB" id="A0A5B2TDR6"/>
<organism evidence="3 4">
    <name type="scientific">Teichococcus oryzae</name>
    <dbReference type="NCBI Taxonomy" id="1608942"/>
    <lineage>
        <taxon>Bacteria</taxon>
        <taxon>Pseudomonadati</taxon>
        <taxon>Pseudomonadota</taxon>
        <taxon>Alphaproteobacteria</taxon>
        <taxon>Acetobacterales</taxon>
        <taxon>Roseomonadaceae</taxon>
        <taxon>Roseomonas</taxon>
    </lineage>
</organism>
<dbReference type="InterPro" id="IPR018968">
    <property type="entry name" value="Phasin"/>
</dbReference>
<keyword evidence="4" id="KW-1185">Reference proteome</keyword>
<gene>
    <name evidence="3" type="ORF">F0Q34_15510</name>
</gene>
<evidence type="ECO:0000256" key="1">
    <source>
        <dbReference type="SAM" id="MobiDB-lite"/>
    </source>
</evidence>
<protein>
    <submittedName>
        <fullName evidence="3">Phasin family protein</fullName>
    </submittedName>
</protein>
<comment type="caution">
    <text evidence="3">The sequence shown here is derived from an EMBL/GenBank/DDBJ whole genome shotgun (WGS) entry which is preliminary data.</text>
</comment>
<reference evidence="3 4" key="1">
    <citation type="journal article" date="2015" name="Int. J. Syst. Evol. Microbiol.">
        <title>Roseomonas oryzae sp. nov., isolated from paddy rhizosphere soil.</title>
        <authorList>
            <person name="Ramaprasad E.V."/>
            <person name="Sasikala Ch."/>
            <person name="Ramana Ch.V."/>
        </authorList>
    </citation>
    <scope>NUCLEOTIDE SEQUENCE [LARGE SCALE GENOMIC DNA]</scope>
    <source>
        <strain evidence="3 4">KCTC 42542</strain>
    </source>
</reference>
<sequence length="154" mass="16861">MTNTTDTLQAEAEKTRTAMERSMDQATRTADGFYKATEEAMEFGRGNVEAFTKATQTYMTGMQELSKQAFTVMQSLNEQALQNAKALAAVKSLRDAMEMQANFAKSQLEKGVAEATKLNEAAFKLAEQSSAPIAARMTLAMERLARPATPATFQ</sequence>
<feature type="domain" description="Phasin" evidence="2">
    <location>
        <begin position="38"/>
        <end position="137"/>
    </location>
</feature>
<dbReference type="Proteomes" id="UP000322110">
    <property type="component" value="Unassembled WGS sequence"/>
</dbReference>
<feature type="compositionally biased region" description="Basic and acidic residues" evidence="1">
    <location>
        <begin position="11"/>
        <end position="23"/>
    </location>
</feature>
<proteinExistence type="predicted"/>
<dbReference type="OrthoDB" id="7270762at2"/>
<feature type="region of interest" description="Disordered" evidence="1">
    <location>
        <begin position="1"/>
        <end position="26"/>
    </location>
</feature>
<evidence type="ECO:0000313" key="4">
    <source>
        <dbReference type="Proteomes" id="UP000322110"/>
    </source>
</evidence>